<gene>
    <name evidence="6" type="ORF">DB895_00160</name>
</gene>
<dbReference type="PANTHER" id="PTHR24422:SF27">
    <property type="entry name" value="PROTEIN-GLUTAMATE O-METHYLTRANSFERASE"/>
    <property type="match status" value="1"/>
</dbReference>
<keyword evidence="1" id="KW-0145">Chemotaxis</keyword>
<dbReference type="NCBIfam" id="TIGR00229">
    <property type="entry name" value="sensory_box"/>
    <property type="match status" value="1"/>
</dbReference>
<dbReference type="InterPro" id="IPR000014">
    <property type="entry name" value="PAS"/>
</dbReference>
<dbReference type="PRINTS" id="PR00996">
    <property type="entry name" value="CHERMTFRASE"/>
</dbReference>
<dbReference type="GO" id="GO:0005737">
    <property type="term" value="C:cytoplasm"/>
    <property type="evidence" value="ECO:0007669"/>
    <property type="project" value="InterPro"/>
</dbReference>
<dbReference type="OrthoDB" id="9816309at2"/>
<dbReference type="PROSITE" id="PS50112">
    <property type="entry name" value="PAS"/>
    <property type="match status" value="1"/>
</dbReference>
<feature type="region of interest" description="Disordered" evidence="2">
    <location>
        <begin position="689"/>
        <end position="708"/>
    </location>
</feature>
<dbReference type="Pfam" id="PF01739">
    <property type="entry name" value="CheR"/>
    <property type="match status" value="1"/>
</dbReference>
<dbReference type="Gene3D" id="3.40.50.180">
    <property type="entry name" value="Methylesterase CheB, C-terminal domain"/>
    <property type="match status" value="1"/>
</dbReference>
<dbReference type="PROSITE" id="PS50122">
    <property type="entry name" value="CHEB"/>
    <property type="match status" value="1"/>
</dbReference>
<dbReference type="Pfam" id="PF03705">
    <property type="entry name" value="CheR_N"/>
    <property type="match status" value="1"/>
</dbReference>
<dbReference type="Proteomes" id="UP000245449">
    <property type="component" value="Unassembled WGS sequence"/>
</dbReference>
<evidence type="ECO:0000313" key="6">
    <source>
        <dbReference type="EMBL" id="PWA07176.1"/>
    </source>
</evidence>
<dbReference type="Pfam" id="PF13426">
    <property type="entry name" value="PAS_9"/>
    <property type="match status" value="1"/>
</dbReference>
<sequence length="995" mass="113339">MKTSDDDLTGLKKNMVSKIPPSNEVPEKENNNFPIVGIGASAGGLETFELFFKNMPKNNGMAFVVVQHLDPTHAGLLPELLQRATTMKVMEASDNLKVKPNYIYVIPPNKSMTLVNGALHLFEPIETRGLRLPVDIFLRSLAEDRQEKSIGVILSGMGSDGSLGIKTIKEKNGIVLVQEPSTAKFDGMPRSAVQSIVPDIVAPVEELPARLIALLKHIPVSQSYQDIDFKSISNIDKIIILLRQQTGQDFSLYKKPTMFRRIERRKLVHQIDKIENYVRFCKENPEEVEILFKELLIGVTSFFRDPPVWELLKEKIFPELLDELPNGYALRAWVPGCSTGEEAYSIAIIFKEVLAKQKKIRNLTLQIFATDIDSEAIENARKGVFPSNIIADVSPERINQFFSVDGSNYRINTDIREMVVFATQNVVKDPPFTRLDILTCRNMLIYMEPELQRKIISLFNYSINPGGIMLLGTAETLGNSNEGFEILDPKLKFYKHNGSGNSHLKKQLIDFPSSFISPKRGITEAETETTQKSIENIQTIANQILLQRFTPASILVNEKGEIIYITGRTGEYLEPAAGEANWNIYAMAREDLRNKLPAAIQKTKQNNDPVILHNVKIGTNGGSKFLDVTVQRLESPELVKNMILLVFKEVPEVTEKGALNPKTENQSRQGGQYGLEIELQRSYEDLLSTREQMQTSQEELKSTNEELTTSKEEMQSMNEEMQSINIELQNRIRDFERANNDMENLLNSTEIAVLFLDKELNIRRFTDHVSKIFKLRSSDIGRPFTDLVSDLQYPKIESHARQVLKTLAFIETPIPTSDGRWYNVRIMPYRTIDDRIEGLVITFFNITLYKKLELELKNTNETLETKEKILQESEIHYHRLFEAAKEGILILNADSGMIMDVNPFLINLLGYSKEQFVEKAIWEIGFFKDVVANKDKFLELQQKEFVRYKNLPLETVDGKEINVEFVSNVYSVDDHKVIQCFIRDATMKKMDEGTA</sequence>
<dbReference type="Pfam" id="PF13596">
    <property type="entry name" value="PAS_10"/>
    <property type="match status" value="1"/>
</dbReference>
<dbReference type="InterPro" id="IPR035965">
    <property type="entry name" value="PAS-like_dom_sf"/>
</dbReference>
<dbReference type="SMART" id="SM00091">
    <property type="entry name" value="PAS"/>
    <property type="match status" value="3"/>
</dbReference>
<feature type="region of interest" description="Disordered" evidence="2">
    <location>
        <begin position="1"/>
        <end position="30"/>
    </location>
</feature>
<feature type="domain" description="PAS" evidence="3">
    <location>
        <begin position="873"/>
        <end position="936"/>
    </location>
</feature>
<evidence type="ECO:0000259" key="3">
    <source>
        <dbReference type="PROSITE" id="PS50112"/>
    </source>
</evidence>
<evidence type="ECO:0000256" key="1">
    <source>
        <dbReference type="PROSITE-ProRule" id="PRU00050"/>
    </source>
</evidence>
<evidence type="ECO:0000259" key="4">
    <source>
        <dbReference type="PROSITE" id="PS50122"/>
    </source>
</evidence>
<dbReference type="GO" id="GO:0008757">
    <property type="term" value="F:S-adenosylmethionine-dependent methyltransferase activity"/>
    <property type="evidence" value="ECO:0007669"/>
    <property type="project" value="InterPro"/>
</dbReference>
<evidence type="ECO:0000313" key="7">
    <source>
        <dbReference type="Proteomes" id="UP000245449"/>
    </source>
</evidence>
<protein>
    <submittedName>
        <fullName evidence="6">Chemotaxis protein CheB</fullName>
    </submittedName>
</protein>
<reference evidence="6 7" key="1">
    <citation type="submission" date="2018-04" db="EMBL/GenBank/DDBJ databases">
        <title>Flavobacterium sp. nov., isolated from glacier ice.</title>
        <authorList>
            <person name="Liu Q."/>
            <person name="Xin Y.-H."/>
        </authorList>
    </citation>
    <scope>NUCLEOTIDE SEQUENCE [LARGE SCALE GENOMIC DNA]</scope>
    <source>
        <strain evidence="6 7">RB1R5</strain>
    </source>
</reference>
<dbReference type="CDD" id="cd00130">
    <property type="entry name" value="PAS"/>
    <property type="match status" value="1"/>
</dbReference>
<dbReference type="InterPro" id="IPR050903">
    <property type="entry name" value="Bact_Chemotaxis_MeTrfase"/>
</dbReference>
<dbReference type="SMART" id="SM00138">
    <property type="entry name" value="MeTrc"/>
    <property type="match status" value="1"/>
</dbReference>
<feature type="active site" evidence="1">
    <location>
        <position position="68"/>
    </location>
</feature>
<feature type="domain" description="CheB-type methylesterase" evidence="4">
    <location>
        <begin position="29"/>
        <end position="218"/>
    </location>
</feature>
<dbReference type="GO" id="GO:0006935">
    <property type="term" value="P:chemotaxis"/>
    <property type="evidence" value="ECO:0007669"/>
    <property type="project" value="UniProtKB-UniRule"/>
</dbReference>
<dbReference type="SUPFAM" id="SSF52738">
    <property type="entry name" value="Methylesterase CheB, C-terminal domain"/>
    <property type="match status" value="1"/>
</dbReference>
<comment type="caution">
    <text evidence="6">The sequence shown here is derived from an EMBL/GenBank/DDBJ whole genome shotgun (WGS) entry which is preliminary data.</text>
</comment>
<dbReference type="InterPro" id="IPR029063">
    <property type="entry name" value="SAM-dependent_MTases_sf"/>
</dbReference>
<feature type="compositionally biased region" description="Basic and acidic residues" evidence="2">
    <location>
        <begin position="698"/>
        <end position="708"/>
    </location>
</feature>
<dbReference type="AlphaFoldDB" id="A0A2U1JPS3"/>
<dbReference type="InterPro" id="IPR022641">
    <property type="entry name" value="CheR_N"/>
</dbReference>
<keyword evidence="1" id="KW-0378">Hydrolase</keyword>
<dbReference type="InterPro" id="IPR035909">
    <property type="entry name" value="CheB_C"/>
</dbReference>
<feature type="domain" description="CheR-type methyltransferase" evidence="5">
    <location>
        <begin position="234"/>
        <end position="497"/>
    </location>
</feature>
<keyword evidence="7" id="KW-1185">Reference proteome</keyword>
<dbReference type="PROSITE" id="PS50123">
    <property type="entry name" value="CHER"/>
    <property type="match status" value="1"/>
</dbReference>
<evidence type="ECO:0000259" key="5">
    <source>
        <dbReference type="PROSITE" id="PS50123"/>
    </source>
</evidence>
<dbReference type="CDD" id="cd16434">
    <property type="entry name" value="CheB-CheR_fusion"/>
    <property type="match status" value="1"/>
</dbReference>
<feature type="active site" evidence="1">
    <location>
        <position position="41"/>
    </location>
</feature>
<evidence type="ECO:0000256" key="2">
    <source>
        <dbReference type="SAM" id="MobiDB-lite"/>
    </source>
</evidence>
<dbReference type="SUPFAM" id="SSF47757">
    <property type="entry name" value="Chemotaxis receptor methyltransferase CheR, N-terminal domain"/>
    <property type="match status" value="1"/>
</dbReference>
<dbReference type="Pfam" id="PF01339">
    <property type="entry name" value="CheB_methylest"/>
    <property type="match status" value="1"/>
</dbReference>
<name>A0A2U1JPS3_9FLAO</name>
<dbReference type="PANTHER" id="PTHR24422">
    <property type="entry name" value="CHEMOTAXIS PROTEIN METHYLTRANSFERASE"/>
    <property type="match status" value="1"/>
</dbReference>
<dbReference type="GO" id="GO:0008984">
    <property type="term" value="F:protein-glutamate methylesterase activity"/>
    <property type="evidence" value="ECO:0007669"/>
    <property type="project" value="InterPro"/>
</dbReference>
<feature type="active site" evidence="1">
    <location>
        <position position="160"/>
    </location>
</feature>
<dbReference type="Gene3D" id="3.40.50.150">
    <property type="entry name" value="Vaccinia Virus protein VP39"/>
    <property type="match status" value="1"/>
</dbReference>
<organism evidence="6 7">
    <name type="scientific">Flavobacterium psychrotolerans</name>
    <dbReference type="NCBI Taxonomy" id="2169410"/>
    <lineage>
        <taxon>Bacteria</taxon>
        <taxon>Pseudomonadati</taxon>
        <taxon>Bacteroidota</taxon>
        <taxon>Flavobacteriia</taxon>
        <taxon>Flavobacteriales</taxon>
        <taxon>Flavobacteriaceae</taxon>
        <taxon>Flavobacterium</taxon>
    </lineage>
</organism>
<dbReference type="EMBL" id="QCZI01000001">
    <property type="protein sequence ID" value="PWA07176.1"/>
    <property type="molecule type" value="Genomic_DNA"/>
</dbReference>
<dbReference type="Gene3D" id="3.30.450.20">
    <property type="entry name" value="PAS domain"/>
    <property type="match status" value="2"/>
</dbReference>
<dbReference type="RefSeq" id="WP_116723323.1">
    <property type="nucleotide sequence ID" value="NZ_QCZI01000001.1"/>
</dbReference>
<dbReference type="InterPro" id="IPR000673">
    <property type="entry name" value="Sig_transdc_resp-reg_Me-estase"/>
</dbReference>
<dbReference type="InterPro" id="IPR000780">
    <property type="entry name" value="CheR_MeTrfase"/>
</dbReference>
<dbReference type="SUPFAM" id="SSF53335">
    <property type="entry name" value="S-adenosyl-L-methionine-dependent methyltransferases"/>
    <property type="match status" value="1"/>
</dbReference>
<dbReference type="InterPro" id="IPR022642">
    <property type="entry name" value="CheR_C"/>
</dbReference>
<dbReference type="GO" id="GO:0000156">
    <property type="term" value="F:phosphorelay response regulator activity"/>
    <property type="evidence" value="ECO:0007669"/>
    <property type="project" value="InterPro"/>
</dbReference>
<proteinExistence type="predicted"/>
<dbReference type="SUPFAM" id="SSF55785">
    <property type="entry name" value="PYP-like sensor domain (PAS domain)"/>
    <property type="match status" value="2"/>
</dbReference>
<accession>A0A2U1JPS3</accession>